<evidence type="ECO:0000259" key="5">
    <source>
        <dbReference type="PROSITE" id="PS51525"/>
    </source>
</evidence>
<evidence type="ECO:0000256" key="1">
    <source>
        <dbReference type="ARBA" id="ARBA00023117"/>
    </source>
</evidence>
<dbReference type="SUPFAM" id="SSF47370">
    <property type="entry name" value="Bromodomain"/>
    <property type="match status" value="2"/>
</dbReference>
<dbReference type="Gene3D" id="1.20.1270.220">
    <property type="match status" value="1"/>
</dbReference>
<dbReference type="PANTHER" id="PTHR22880:SF225">
    <property type="entry name" value="BROMODOMAIN-CONTAINING PROTEIN BET-1-RELATED"/>
    <property type="match status" value="1"/>
</dbReference>
<gene>
    <name evidence="7" type="primary">LOC113798480</name>
</gene>
<dbReference type="OrthoDB" id="784962at2759"/>
<evidence type="ECO:0000256" key="2">
    <source>
        <dbReference type="PROSITE-ProRule" id="PRU00035"/>
    </source>
</evidence>
<name>A0A6P6YHS2_DERPT</name>
<evidence type="ECO:0000259" key="4">
    <source>
        <dbReference type="PROSITE" id="PS50014"/>
    </source>
</evidence>
<dbReference type="InterPro" id="IPR027353">
    <property type="entry name" value="NET_dom"/>
</dbReference>
<accession>A0A6P6YHS2</accession>
<feature type="region of interest" description="Disordered" evidence="3">
    <location>
        <begin position="684"/>
        <end position="760"/>
    </location>
</feature>
<dbReference type="AlphaFoldDB" id="A0A6P6YHS2"/>
<dbReference type="InterPro" id="IPR050935">
    <property type="entry name" value="Bromo_chromatin_reader"/>
</dbReference>
<feature type="compositionally biased region" description="Low complexity" evidence="3">
    <location>
        <begin position="435"/>
        <end position="446"/>
    </location>
</feature>
<dbReference type="Pfam" id="PF00439">
    <property type="entry name" value="Bromodomain"/>
    <property type="match status" value="2"/>
</dbReference>
<dbReference type="Proteomes" id="UP000515146">
    <property type="component" value="Unplaced"/>
</dbReference>
<feature type="region of interest" description="Disordered" evidence="3">
    <location>
        <begin position="548"/>
        <end position="616"/>
    </location>
</feature>
<reference evidence="7" key="1">
    <citation type="submission" date="2025-08" db="UniProtKB">
        <authorList>
            <consortium name="RefSeq"/>
        </authorList>
    </citation>
    <scope>IDENTIFICATION</scope>
    <source>
        <strain evidence="7">Airmid</strain>
    </source>
</reference>
<sequence>MSENNFDHSHATSIFGDSSDVASHDDDMIEEISMKSYDDDNIDDEIKFITEELIENVIDTIEDDDEWKSIQIDFDGETILPNGIRLIKGVAEMIFYREDDNIPSRFTNQLNFLKTILTKYICRYKTAVPFLNPVDSVRLKIPHYYLVVRKPMDLNTVKNRLNFLWYQSANECISDIRQIFKNCYQFNSPKDYVYSAGKKLEEFFDEKLKDMPLVEEEIPCPPRQNIEEFQKLNEKRGYKRRSGSLSDSMDCPTLSPIGDNSLPGVTAFSPIKMTTRSERGVMVRKPSKDLPAPISTPPVKQPTVRKVPLNKPMEECCKFVKELFTKKHAEYAWPFWKPVDPNEFPDYHLKIKKPIDLSTIKTNIQSGKYSTVDDFAKDMRLMFSNCLRYNPPESPIIEQVRQLREAFEYRYAQFPEDYLKEKLVVPKQNSSPSFSIRNLTSASTSSSHHHISDSSNSSSISNGKKAKSESNKKNSLKSRVSRNESGVFSPLNVSVLADKHNGNSNADNEPEDRMKMLEFQVACLREALSTALSHTPESSAATALLNAIKPNSNGYPNGKRSNSKKPRKNGYKTKTNKRLSQKSTTNKKRKHLSSDEEDDDSDSYVDDSYQLTEPFNPESIDDLKKLKKDLENLQATDLQNVLRILQSTEPSLRCDDEQNVEIDFEALKPETLIALRKYVTSCMLNSKSSPSNPDKSGNNMPSSSSSALLTNKSSKKLCRGSSSSNFDTDCDNSIQNNWSRADSRASNLQLSESSSDSELD</sequence>
<dbReference type="PROSITE" id="PS51525">
    <property type="entry name" value="NET"/>
    <property type="match status" value="1"/>
</dbReference>
<feature type="compositionally biased region" description="Polar residues" evidence="3">
    <location>
        <begin position="725"/>
        <end position="749"/>
    </location>
</feature>
<feature type="domain" description="NET" evidence="5">
    <location>
        <begin position="608"/>
        <end position="690"/>
    </location>
</feature>
<keyword evidence="1 2" id="KW-0103">Bromodomain</keyword>
<evidence type="ECO:0000256" key="3">
    <source>
        <dbReference type="SAM" id="MobiDB-lite"/>
    </source>
</evidence>
<dbReference type="GO" id="GO:0005634">
    <property type="term" value="C:nucleus"/>
    <property type="evidence" value="ECO:0007669"/>
    <property type="project" value="TreeGrafter"/>
</dbReference>
<dbReference type="PROSITE" id="PS50014">
    <property type="entry name" value="BROMODOMAIN_2"/>
    <property type="match status" value="2"/>
</dbReference>
<feature type="region of interest" description="Disordered" evidence="3">
    <location>
        <begin position="430"/>
        <end position="484"/>
    </location>
</feature>
<feature type="compositionally biased region" description="Basic residues" evidence="3">
    <location>
        <begin position="561"/>
        <end position="591"/>
    </location>
</feature>
<dbReference type="Pfam" id="PF17035">
    <property type="entry name" value="BET"/>
    <property type="match status" value="1"/>
</dbReference>
<feature type="domain" description="Bromo" evidence="4">
    <location>
        <begin position="122"/>
        <end position="194"/>
    </location>
</feature>
<feature type="domain" description="Bromo" evidence="4">
    <location>
        <begin position="327"/>
        <end position="397"/>
    </location>
</feature>
<feature type="compositionally biased region" description="Low complexity" evidence="3">
    <location>
        <begin position="685"/>
        <end position="712"/>
    </location>
</feature>
<evidence type="ECO:0000313" key="6">
    <source>
        <dbReference type="Proteomes" id="UP000515146"/>
    </source>
</evidence>
<feature type="compositionally biased region" description="Acidic residues" evidence="3">
    <location>
        <begin position="595"/>
        <end position="605"/>
    </location>
</feature>
<proteinExistence type="predicted"/>
<organism evidence="6 7">
    <name type="scientific">Dermatophagoides pteronyssinus</name>
    <name type="common">European house dust mite</name>
    <dbReference type="NCBI Taxonomy" id="6956"/>
    <lineage>
        <taxon>Eukaryota</taxon>
        <taxon>Metazoa</taxon>
        <taxon>Ecdysozoa</taxon>
        <taxon>Arthropoda</taxon>
        <taxon>Chelicerata</taxon>
        <taxon>Arachnida</taxon>
        <taxon>Acari</taxon>
        <taxon>Acariformes</taxon>
        <taxon>Sarcoptiformes</taxon>
        <taxon>Astigmata</taxon>
        <taxon>Psoroptidia</taxon>
        <taxon>Analgoidea</taxon>
        <taxon>Pyroglyphidae</taxon>
        <taxon>Dermatophagoidinae</taxon>
        <taxon>Dermatophagoides</taxon>
    </lineage>
</organism>
<feature type="compositionally biased region" description="Low complexity" evidence="3">
    <location>
        <begin position="453"/>
        <end position="463"/>
    </location>
</feature>
<dbReference type="GO" id="GO:0000785">
    <property type="term" value="C:chromatin"/>
    <property type="evidence" value="ECO:0007669"/>
    <property type="project" value="TreeGrafter"/>
</dbReference>
<keyword evidence="6" id="KW-1185">Reference proteome</keyword>
<dbReference type="KEGG" id="dpte:113798480"/>
<dbReference type="InterPro" id="IPR036427">
    <property type="entry name" value="Bromodomain-like_sf"/>
</dbReference>
<dbReference type="RefSeq" id="XP_027204830.1">
    <property type="nucleotide sequence ID" value="XM_027349029.1"/>
</dbReference>
<dbReference type="GO" id="GO:0006355">
    <property type="term" value="P:regulation of DNA-templated transcription"/>
    <property type="evidence" value="ECO:0007669"/>
    <property type="project" value="TreeGrafter"/>
</dbReference>
<dbReference type="PRINTS" id="PR00503">
    <property type="entry name" value="BROMODOMAIN"/>
</dbReference>
<dbReference type="InterPro" id="IPR038336">
    <property type="entry name" value="NET_sf"/>
</dbReference>
<dbReference type="SMART" id="SM00297">
    <property type="entry name" value="BROMO"/>
    <property type="match status" value="2"/>
</dbReference>
<dbReference type="PANTHER" id="PTHR22880">
    <property type="entry name" value="FALZ-RELATED BROMODOMAIN-CONTAINING PROTEINS"/>
    <property type="match status" value="1"/>
</dbReference>
<dbReference type="InterPro" id="IPR018359">
    <property type="entry name" value="Bromodomain_CS"/>
</dbReference>
<dbReference type="PROSITE" id="PS00633">
    <property type="entry name" value="BROMODOMAIN_1"/>
    <property type="match status" value="1"/>
</dbReference>
<dbReference type="InParanoid" id="A0A6P6YHS2"/>
<evidence type="ECO:0000313" key="7">
    <source>
        <dbReference type="RefSeq" id="XP_027204830.1"/>
    </source>
</evidence>
<protein>
    <submittedName>
        <fullName evidence="7">Bromodomain-containing protein 4-like</fullName>
    </submittedName>
</protein>
<dbReference type="OMA" id="GGMDQHT"/>
<dbReference type="InterPro" id="IPR001487">
    <property type="entry name" value="Bromodomain"/>
</dbReference>
<feature type="region of interest" description="Disordered" evidence="3">
    <location>
        <begin position="278"/>
        <end position="304"/>
    </location>
</feature>
<dbReference type="GO" id="GO:0006338">
    <property type="term" value="P:chromatin remodeling"/>
    <property type="evidence" value="ECO:0007669"/>
    <property type="project" value="TreeGrafter"/>
</dbReference>
<dbReference type="Gene3D" id="1.20.920.10">
    <property type="entry name" value="Bromodomain-like"/>
    <property type="match status" value="2"/>
</dbReference>